<dbReference type="OrthoDB" id="2188976at2759"/>
<name>A0A0F9YUU3_9MICR</name>
<dbReference type="OMA" id="SESWIIP"/>
<dbReference type="EMBL" id="JPQZ01000005">
    <property type="protein sequence ID" value="KKO76212.1"/>
    <property type="molecule type" value="Genomic_DNA"/>
</dbReference>
<keyword evidence="1" id="KW-0812">Transmembrane</keyword>
<gene>
    <name evidence="2" type="ORF">AAJ76_500020864</name>
</gene>
<organism evidence="2 3">
    <name type="scientific">Vairimorpha ceranae</name>
    <dbReference type="NCBI Taxonomy" id="40302"/>
    <lineage>
        <taxon>Eukaryota</taxon>
        <taxon>Fungi</taxon>
        <taxon>Fungi incertae sedis</taxon>
        <taxon>Microsporidia</taxon>
        <taxon>Nosematidae</taxon>
        <taxon>Vairimorpha</taxon>
    </lineage>
</organism>
<comment type="caution">
    <text evidence="2">The sequence shown here is derived from an EMBL/GenBank/DDBJ whole genome shotgun (WGS) entry which is preliminary data.</text>
</comment>
<protein>
    <submittedName>
        <fullName evidence="2">Uncharacterized protein</fullName>
    </submittedName>
</protein>
<accession>A0A0F9YUU3</accession>
<evidence type="ECO:0000313" key="3">
    <source>
        <dbReference type="Proteomes" id="UP000034350"/>
    </source>
</evidence>
<dbReference type="GeneID" id="36320788"/>
<reference evidence="2 3" key="1">
    <citation type="journal article" date="2015" name="Environ. Microbiol.">
        <title>Genome analyses suggest the presence of polyploidy and recent human-driven expansions in eight global populations of the honeybee pathogen Nosema ceranae.</title>
        <authorList>
            <person name="Pelin A."/>
            <person name="Selman M."/>
            <person name="Aris-Brosou S."/>
            <person name="Farinelli L."/>
            <person name="Corradi N."/>
        </authorList>
    </citation>
    <scope>NUCLEOTIDE SEQUENCE [LARGE SCALE GENOMIC DNA]</scope>
    <source>
        <strain evidence="2 3">PA08 1199</strain>
    </source>
</reference>
<dbReference type="Proteomes" id="UP000034350">
    <property type="component" value="Unassembled WGS sequence"/>
</dbReference>
<dbReference type="VEuPathDB" id="MicrosporidiaDB:AAJ76_500020864"/>
<feature type="transmembrane region" description="Helical" evidence="1">
    <location>
        <begin position="114"/>
        <end position="135"/>
    </location>
</feature>
<dbReference type="VEuPathDB" id="MicrosporidiaDB:G9O61_00g003420"/>
<feature type="transmembrane region" description="Helical" evidence="1">
    <location>
        <begin position="6"/>
        <end position="29"/>
    </location>
</feature>
<evidence type="ECO:0000313" key="2">
    <source>
        <dbReference type="EMBL" id="KKO76212.1"/>
    </source>
</evidence>
<keyword evidence="1" id="KW-1133">Transmembrane helix</keyword>
<feature type="transmembrane region" description="Helical" evidence="1">
    <location>
        <begin position="50"/>
        <end position="70"/>
    </location>
</feature>
<dbReference type="AlphaFoldDB" id="A0A0F9YUU3"/>
<dbReference type="RefSeq" id="XP_024331954.1">
    <property type="nucleotide sequence ID" value="XM_024475841.1"/>
</dbReference>
<evidence type="ECO:0000256" key="1">
    <source>
        <dbReference type="SAM" id="Phobius"/>
    </source>
</evidence>
<keyword evidence="1" id="KW-0472">Membrane</keyword>
<proteinExistence type="predicted"/>
<dbReference type="VEuPathDB" id="MicrosporidiaDB:NCER_100277"/>
<keyword evidence="3" id="KW-1185">Reference proteome</keyword>
<sequence length="181" mass="21141">MEFGQIIIAQFTSLVSLFMIFYLLDTPLIRKFSEIVYKNTIINVSDDKGIFLFIFLTYLIVMISTLEVIRNMIGKNYSLRDKILYIQTCNYNNSFLLFANFLSLYIFKKLSVRTFNLLILGIINSLLYNLTYLMGLKSLSGLFYCNFLITNLLNLLSTFIVRFDYLLSSIVAIYKGYKVFN</sequence>
<feature type="transmembrane region" description="Helical" evidence="1">
    <location>
        <begin position="90"/>
        <end position="107"/>
    </location>
</feature>